<accession>A0AB36XR21</accession>
<feature type="compositionally biased region" description="Acidic residues" evidence="1">
    <location>
        <begin position="665"/>
        <end position="684"/>
    </location>
</feature>
<keyword evidence="2" id="KW-1133">Transmembrane helix</keyword>
<evidence type="ECO:0000313" key="3">
    <source>
        <dbReference type="EMBL" id="PMK48389.1"/>
    </source>
</evidence>
<feature type="region of interest" description="Disordered" evidence="1">
    <location>
        <begin position="879"/>
        <end position="989"/>
    </location>
</feature>
<dbReference type="Gene3D" id="1.20.58.2200">
    <property type="match status" value="1"/>
</dbReference>
<organism evidence="3">
    <name type="scientific">Vibrio lentus</name>
    <dbReference type="NCBI Taxonomy" id="136468"/>
    <lineage>
        <taxon>Bacteria</taxon>
        <taxon>Pseudomonadati</taxon>
        <taxon>Pseudomonadota</taxon>
        <taxon>Gammaproteobacteria</taxon>
        <taxon>Vibrionales</taxon>
        <taxon>Vibrionaceae</taxon>
        <taxon>Vibrio</taxon>
    </lineage>
</organism>
<dbReference type="NCBIfam" id="TIGR03504">
    <property type="entry name" value="FimV_Cterm"/>
    <property type="match status" value="1"/>
</dbReference>
<reference evidence="3" key="3">
    <citation type="journal article" date="2018" name="Nature">
        <title>A major lineage of non-tailed dsDNA viruses as unrecognized killers of marine bacteria.</title>
        <authorList>
            <person name="Kauffman K.M."/>
            <person name="Hussain F.A."/>
            <person name="Yang J."/>
            <person name="Arevalo P."/>
            <person name="Brown J.M."/>
            <person name="Chang W.K."/>
            <person name="VanInsberghe D."/>
            <person name="Elsherbini J."/>
            <person name="Sharma R.S."/>
            <person name="Cutler M.B."/>
            <person name="Kelly L."/>
            <person name="Polz M.F."/>
        </authorList>
    </citation>
    <scope>NUCLEOTIDE SEQUENCE</scope>
    <source>
        <strain evidence="3">10N.261.52.F7</strain>
    </source>
</reference>
<feature type="region of interest" description="Disordered" evidence="1">
    <location>
        <begin position="1380"/>
        <end position="1425"/>
    </location>
</feature>
<dbReference type="EMBL" id="MCXM01000011">
    <property type="protein sequence ID" value="PMK48389.1"/>
    <property type="molecule type" value="Genomic_DNA"/>
</dbReference>
<feature type="region of interest" description="Disordered" evidence="1">
    <location>
        <begin position="305"/>
        <end position="329"/>
    </location>
</feature>
<feature type="region of interest" description="Disordered" evidence="1">
    <location>
        <begin position="1472"/>
        <end position="1506"/>
    </location>
</feature>
<feature type="compositionally biased region" description="Low complexity" evidence="1">
    <location>
        <begin position="964"/>
        <end position="980"/>
    </location>
</feature>
<keyword evidence="2" id="KW-0812">Transmembrane</keyword>
<feature type="region of interest" description="Disordered" evidence="1">
    <location>
        <begin position="792"/>
        <end position="844"/>
    </location>
</feature>
<evidence type="ECO:0000256" key="1">
    <source>
        <dbReference type="SAM" id="MobiDB-lite"/>
    </source>
</evidence>
<feature type="region of interest" description="Disordered" evidence="1">
    <location>
        <begin position="716"/>
        <end position="780"/>
    </location>
</feature>
<reference evidence="3" key="2">
    <citation type="submission" date="2016-07" db="EMBL/GenBank/DDBJ databases">
        <authorList>
            <person name="Kauffman K."/>
            <person name="Arevalo P."/>
            <person name="Polz M.F."/>
        </authorList>
    </citation>
    <scope>NUCLEOTIDE SEQUENCE</scope>
    <source>
        <strain evidence="3">10N.261.52.F7</strain>
    </source>
</reference>
<feature type="compositionally biased region" description="Acidic residues" evidence="1">
    <location>
        <begin position="1223"/>
        <end position="1264"/>
    </location>
</feature>
<reference key="1">
    <citation type="submission" date="2016-07" db="EMBL/GenBank/DDBJ databases">
        <title>Nontailed viruses are major unrecognized killers of bacteria in the ocean.</title>
        <authorList>
            <person name="Kauffman K."/>
            <person name="Hussain F."/>
            <person name="Yang J."/>
            <person name="Arevalo P."/>
            <person name="Brown J."/>
            <person name="Cutler M."/>
            <person name="Kelly L."/>
            <person name="Polz M.F."/>
        </authorList>
    </citation>
    <scope>NUCLEOTIDE SEQUENCE [LARGE SCALE GENOMIC DNA]</scope>
    <source>
        <strain>10N.261.52.F7</strain>
    </source>
</reference>
<gene>
    <name evidence="3" type="ORF">BCT99_16135</name>
</gene>
<feature type="compositionally biased region" description="Acidic residues" evidence="1">
    <location>
        <begin position="813"/>
        <end position="826"/>
    </location>
</feature>
<dbReference type="InterPro" id="IPR020012">
    <property type="entry name" value="LysM_FimV"/>
</dbReference>
<feature type="compositionally biased region" description="Polar residues" evidence="1">
    <location>
        <begin position="1332"/>
        <end position="1341"/>
    </location>
</feature>
<feature type="compositionally biased region" description="Acidic residues" evidence="1">
    <location>
        <begin position="716"/>
        <end position="742"/>
    </location>
</feature>
<feature type="compositionally biased region" description="Acidic residues" evidence="1">
    <location>
        <begin position="1414"/>
        <end position="1425"/>
    </location>
</feature>
<evidence type="ECO:0000256" key="2">
    <source>
        <dbReference type="SAM" id="Phobius"/>
    </source>
</evidence>
<dbReference type="InterPro" id="IPR038440">
    <property type="entry name" value="FimV_C_sf"/>
</dbReference>
<feature type="compositionally biased region" description="Polar residues" evidence="1">
    <location>
        <begin position="625"/>
        <end position="638"/>
    </location>
</feature>
<comment type="caution">
    <text evidence="3">The sequence shown here is derived from an EMBL/GenBank/DDBJ whole genome shotgun (WGS) entry which is preliminary data.</text>
</comment>
<feature type="region of interest" description="Disordered" evidence="1">
    <location>
        <begin position="1174"/>
        <end position="1344"/>
    </location>
</feature>
<dbReference type="NCBIfam" id="TIGR03505">
    <property type="entry name" value="FimV_core"/>
    <property type="match status" value="1"/>
</dbReference>
<feature type="compositionally biased region" description="Acidic residues" evidence="1">
    <location>
        <begin position="771"/>
        <end position="780"/>
    </location>
</feature>
<feature type="compositionally biased region" description="Low complexity" evidence="1">
    <location>
        <begin position="307"/>
        <end position="320"/>
    </location>
</feature>
<feature type="compositionally biased region" description="Low complexity" evidence="1">
    <location>
        <begin position="178"/>
        <end position="193"/>
    </location>
</feature>
<proteinExistence type="predicted"/>
<feature type="region of interest" description="Disordered" evidence="1">
    <location>
        <begin position="576"/>
        <end position="638"/>
    </location>
</feature>
<keyword evidence="2" id="KW-0472">Membrane</keyword>
<feature type="compositionally biased region" description="Low complexity" evidence="1">
    <location>
        <begin position="944"/>
        <end position="954"/>
    </location>
</feature>
<feature type="region of interest" description="Disordered" evidence="1">
    <location>
        <begin position="39"/>
        <end position="63"/>
    </location>
</feature>
<feature type="compositionally biased region" description="Acidic residues" evidence="1">
    <location>
        <begin position="433"/>
        <end position="449"/>
    </location>
</feature>
<feature type="compositionally biased region" description="Acidic residues" evidence="1">
    <location>
        <begin position="934"/>
        <end position="943"/>
    </location>
</feature>
<sequence length="1628" mass="177047">MFQIFKPWLIPFAFIIATQISVVRADSIRVVGPDGQIQSAPTFSEPLQRAQSNSAEPSRFYGPTRGSETLWSIASKLRPDSSVSVQQTLLAIYRLNPQAFENQNIHSLLPASNLRVPSLEQTRASSTQQAINIMNSHLAKLDAPASKPVASKPKASSSDAKNVVPAKQVSTTETAKKPLSPTQSSLSQSAPTQEMNKLEKQLELSETELLSLEEKNHQLRLMLSNVQLEVDGLKTELSDEDRIRSEVEKLLAEEKRKNAEIEKMAPSAMDQLLSNGWLVAALAIIPGLLLGLIIVMLLGRRSKNDEQQQTTQEQPIQPQPSSVAPITLGDEMDDLDNELSLDDELFGTEDDANKLFDDQALAEEDDVFAGLDESDLDFNLDGEDDDPFASIGENGDLDTNFDDLDLDSSNGISVNGEDKALGLEEMERALDETVESALDSDEGDFDLSDDNPMSADDIEALLAQESATEDLGSNELDQSLLDDLFALDDEDDDSFDIDALISEEQNDATPAIGTSATDDFDIDALISEQQSDAVPADLSNDEFDIDALISEQQVPQPSAPSVEDDIDDIFAQVAAQNEQGNDPLNLDNDDEIGSSLNSGLASDDDIENILAQFDQPLENEDESALSDQPQSALASEQPSLDIANLDLLDEQLEGDDVDLSNSTDLLDEMLDSESDQESEDEPLGFDALSELEELSGLSTDDELNISEDSTETLDELIGDSDDDFELDAESTDLLDDFLDSELSDNTLSTDEANEPKAESLDPFDDLLTSGIEDEVESEEQAFDKELDAALDLDKTSDDLDLDAELTELTPEPSEVEPEQANEELLDSELTQDSADVKSEKDEDFNRDDFIDDLFGVAPATDALLDDTLETTDEALIDELMSSDSDALTSVEEPASSSEALVLEDEFDSPSESPQDSADEAVPSAEALSPAEVMSSDESDELDIDSLLSDNSMSDVEMPSDEALEPASSVQSEVSPSSLSDISEDDEETVEDWLAEAIDDVESPANIDSDFDFEPKIQGSDQLDDVVESLPEPEPEPVRAAHMPEIIPNEFGVPEDDDWLIEEDTAKQETLAHADEVAEEPVVPAVDSLLDAETQLDVEPQVEAAPQAEVTEQVEEVGQEGEEEFSFDDFELPEFNEEDALAEVDAEVTPEPVAPAVEPQVEAALQADVAEVVEQEDALAEADTQAALEPTPTSVDAPDSLEPEVSPLAPEASAVAPELKAEEPTVESEEFSFDDFELPEFGEDDALAEVVSEPDEAQLEQDLSDGTEKFEFDDLDLPEYDEESAKADSVLDDIEQSSAEPVAEDQGVELDVLDLPEYGEDEAISDAFAEKPTQLTSFSPQGEEQDALYDLFSNPQSFSHADDFSDTDAFSDVDDLSDAKESELAAFGQSDELPGSASELAPAESNLAPTAVQDEPLEGFDDFDETALAELLSEDVQDSVDNMFDKPLDATSIDSAGLDIDAMLEVGGEDWKGFNLAPEQQSSMHNDVPDDQQEIWASAEQQAEPKIKEENWAQQDNLTEPGSSRDKQYMTIDELMAQVEQEGEDAINPDDEELKLDVGLNEFPDVIGDIGNYDVDSNAEAAGKLDLAKIYIEMSDSQGAIKLLEEAIVDGSDDIRREAKNLIDTINGR</sequence>
<dbReference type="InterPro" id="IPR020011">
    <property type="entry name" value="FimV_C"/>
</dbReference>
<feature type="compositionally biased region" description="Acidic residues" evidence="1">
    <location>
        <begin position="1272"/>
        <end position="1281"/>
    </location>
</feature>
<feature type="compositionally biased region" description="Acidic residues" evidence="1">
    <location>
        <begin position="1301"/>
        <end position="1323"/>
    </location>
</feature>
<feature type="region of interest" description="Disordered" evidence="1">
    <location>
        <begin position="142"/>
        <end position="198"/>
    </location>
</feature>
<protein>
    <submittedName>
        <fullName evidence="3">ATPase</fullName>
    </submittedName>
</protein>
<feature type="compositionally biased region" description="Low complexity" evidence="1">
    <location>
        <begin position="142"/>
        <end position="161"/>
    </location>
</feature>
<feature type="transmembrane region" description="Helical" evidence="2">
    <location>
        <begin position="277"/>
        <end position="298"/>
    </location>
</feature>
<feature type="region of interest" description="Disordered" evidence="1">
    <location>
        <begin position="654"/>
        <end position="684"/>
    </location>
</feature>
<feature type="region of interest" description="Disordered" evidence="1">
    <location>
        <begin position="433"/>
        <end position="456"/>
    </location>
</feature>
<name>A0AB36XR21_9VIBR</name>